<organism evidence="3 4">
    <name type="scientific">Streptomyces flaveolus</name>
    <dbReference type="NCBI Taxonomy" id="67297"/>
    <lineage>
        <taxon>Bacteria</taxon>
        <taxon>Bacillati</taxon>
        <taxon>Actinomycetota</taxon>
        <taxon>Actinomycetes</taxon>
        <taxon>Kitasatosporales</taxon>
        <taxon>Streptomycetaceae</taxon>
        <taxon>Streptomyces</taxon>
    </lineage>
</organism>
<dbReference type="RefSeq" id="WP_350720524.1">
    <property type="nucleotide sequence ID" value="NZ_JBEPCO010000020.1"/>
</dbReference>
<feature type="region of interest" description="Disordered" evidence="1">
    <location>
        <begin position="377"/>
        <end position="399"/>
    </location>
</feature>
<dbReference type="EMBL" id="JBEPCV010000015">
    <property type="protein sequence ID" value="MER6905420.1"/>
    <property type="molecule type" value="Genomic_DNA"/>
</dbReference>
<feature type="domain" description="Knr4/Smi1-like" evidence="2">
    <location>
        <begin position="36"/>
        <end position="103"/>
    </location>
</feature>
<evidence type="ECO:0000256" key="1">
    <source>
        <dbReference type="SAM" id="MobiDB-lite"/>
    </source>
</evidence>
<comment type="caution">
    <text evidence="3">The sequence shown here is derived from an EMBL/GenBank/DDBJ whole genome shotgun (WGS) entry which is preliminary data.</text>
</comment>
<reference evidence="3 4" key="1">
    <citation type="submission" date="2024-06" db="EMBL/GenBank/DDBJ databases">
        <title>The Natural Products Discovery Center: Release of the First 8490 Sequenced Strains for Exploring Actinobacteria Biosynthetic Diversity.</title>
        <authorList>
            <person name="Kalkreuter E."/>
            <person name="Kautsar S.A."/>
            <person name="Yang D."/>
            <person name="Bader C.D."/>
            <person name="Teijaro C.N."/>
            <person name="Fluegel L."/>
            <person name="Davis C.M."/>
            <person name="Simpson J.R."/>
            <person name="Lauterbach L."/>
            <person name="Steele A.D."/>
            <person name="Gui C."/>
            <person name="Meng S."/>
            <person name="Li G."/>
            <person name="Viehrig K."/>
            <person name="Ye F."/>
            <person name="Su P."/>
            <person name="Kiefer A.F."/>
            <person name="Nichols A."/>
            <person name="Cepeda A.J."/>
            <person name="Yan W."/>
            <person name="Fan B."/>
            <person name="Jiang Y."/>
            <person name="Adhikari A."/>
            <person name="Zheng C.-J."/>
            <person name="Schuster L."/>
            <person name="Cowan T.M."/>
            <person name="Smanski M.J."/>
            <person name="Chevrette M.G."/>
            <person name="De Carvalho L.P.S."/>
            <person name="Shen B."/>
        </authorList>
    </citation>
    <scope>NUCLEOTIDE SEQUENCE [LARGE SCALE GENOMIC DNA]</scope>
    <source>
        <strain evidence="3 4">NPDC000632</strain>
    </source>
</reference>
<dbReference type="InterPro" id="IPR018958">
    <property type="entry name" value="Knr4/Smi1-like_dom"/>
</dbReference>
<dbReference type="Proteomes" id="UP001490330">
    <property type="component" value="Unassembled WGS sequence"/>
</dbReference>
<dbReference type="SUPFAM" id="SSF160631">
    <property type="entry name" value="SMI1/KNR4-like"/>
    <property type="match status" value="1"/>
</dbReference>
<dbReference type="Gene3D" id="3.40.1580.10">
    <property type="entry name" value="SMI1/KNR4-like"/>
    <property type="match status" value="1"/>
</dbReference>
<dbReference type="Pfam" id="PF09346">
    <property type="entry name" value="SMI1_KNR4"/>
    <property type="match status" value="1"/>
</dbReference>
<gene>
    <name evidence="3" type="ORF">ABT322_16880</name>
</gene>
<proteinExistence type="predicted"/>
<protein>
    <submittedName>
        <fullName evidence="3">SMI1/KNR4 family protein</fullName>
    </submittedName>
</protein>
<evidence type="ECO:0000259" key="2">
    <source>
        <dbReference type="SMART" id="SM00860"/>
    </source>
</evidence>
<evidence type="ECO:0000313" key="3">
    <source>
        <dbReference type="EMBL" id="MER6905420.1"/>
    </source>
</evidence>
<keyword evidence="4" id="KW-1185">Reference proteome</keyword>
<evidence type="ECO:0000313" key="4">
    <source>
        <dbReference type="Proteomes" id="UP001490330"/>
    </source>
</evidence>
<name>A0ABV1VHG6_9ACTN</name>
<dbReference type="SMART" id="SM00860">
    <property type="entry name" value="SMI1_KNR4"/>
    <property type="match status" value="1"/>
</dbReference>
<sequence>MTTDGGFDWREFLGRWQAEWVPDEHGTQRERLGEPPASKDAVAAAERRLGTRLPPSYREFLAVTDGWWVDATASVYRLGGAREIDWFGDPYGLTETYEEFLDERSTDQDRLMAGMWRRALRLETESDMSHALLDPGDVGPDGEWALYVYQGWNGEFPDRYPSFRAYMEARYRSFHADRAGSVTGFENDTTRAQDANVERAREEALRGNWQTARELLTEARSFGRPGAAALLRQLTTRPARNLRFAFAGLVTDPRYTGELLPVLATAHVEDNRYRASLGTLALGCETDDGMRAAADDLVARVQEGAYRYEPGGAFGRAVAEAREAARWGDVDGAWRTIRAAVPSWSPPGPDLVAPVGLTADSVLGRAVTPERWRELLSTPRAGRDGPAPEPAPDVDPPGLRWLVDDAPDPVRAGYRCLWVEGVEPAGLPALIGEPDGEGLSPQPVGPWERVTAHRSPGPGSTDLWKDPARLSVGRTASGWAFGFEVAPAAVAADRFFVSPAAAASARGRCVTLWAQPARPHTEQVVHLSVAERGRELFAFTVRGEEIERGGEIPEPLDPARLFGGVTGEAGERRLLAALEREFALSLPRFALTGGALHRFTTRSWSRAPREGESYAVFAWSRLG</sequence>
<dbReference type="InterPro" id="IPR037883">
    <property type="entry name" value="Knr4/Smi1-like_sf"/>
</dbReference>
<accession>A0ABV1VHG6</accession>